<dbReference type="EMBL" id="GBXM01017583">
    <property type="protein sequence ID" value="JAH90994.1"/>
    <property type="molecule type" value="Transcribed_RNA"/>
</dbReference>
<sequence>MERFQLSSSSEVRPGHEHLVKWYCSFFCCDHCTRLQSLTSTSQETNTLQLHIYNSVPIITCSAVSFLPAESHSHAGLQAYTQLSNNILHTMTKRVI</sequence>
<reference evidence="1" key="2">
    <citation type="journal article" date="2015" name="Fish Shellfish Immunol.">
        <title>Early steps in the European eel (Anguilla anguilla)-Vibrio vulnificus interaction in the gills: Role of the RtxA13 toxin.</title>
        <authorList>
            <person name="Callol A."/>
            <person name="Pajuelo D."/>
            <person name="Ebbesson L."/>
            <person name="Teles M."/>
            <person name="MacKenzie S."/>
            <person name="Amaro C."/>
        </authorList>
    </citation>
    <scope>NUCLEOTIDE SEQUENCE</scope>
</reference>
<evidence type="ECO:0000313" key="1">
    <source>
        <dbReference type="EMBL" id="JAH90994.1"/>
    </source>
</evidence>
<reference evidence="1" key="1">
    <citation type="submission" date="2014-11" db="EMBL/GenBank/DDBJ databases">
        <authorList>
            <person name="Amaro Gonzalez C."/>
        </authorList>
    </citation>
    <scope>NUCLEOTIDE SEQUENCE</scope>
</reference>
<accession>A0A0E9WKR6</accession>
<proteinExistence type="predicted"/>
<organism evidence="1">
    <name type="scientific">Anguilla anguilla</name>
    <name type="common">European freshwater eel</name>
    <name type="synonym">Muraena anguilla</name>
    <dbReference type="NCBI Taxonomy" id="7936"/>
    <lineage>
        <taxon>Eukaryota</taxon>
        <taxon>Metazoa</taxon>
        <taxon>Chordata</taxon>
        <taxon>Craniata</taxon>
        <taxon>Vertebrata</taxon>
        <taxon>Euteleostomi</taxon>
        <taxon>Actinopterygii</taxon>
        <taxon>Neopterygii</taxon>
        <taxon>Teleostei</taxon>
        <taxon>Anguilliformes</taxon>
        <taxon>Anguillidae</taxon>
        <taxon>Anguilla</taxon>
    </lineage>
</organism>
<name>A0A0E9WKR6_ANGAN</name>
<dbReference type="AlphaFoldDB" id="A0A0E9WKR6"/>
<protein>
    <submittedName>
        <fullName evidence="1">Uncharacterized protein</fullName>
    </submittedName>
</protein>